<dbReference type="OrthoDB" id="3171056at2"/>
<dbReference type="Gene3D" id="3.40.50.10330">
    <property type="entry name" value="Probable inorganic polyphosphate/atp-NAD kinase, domain 1"/>
    <property type="match status" value="1"/>
</dbReference>
<feature type="domain" description="DAGKc" evidence="12">
    <location>
        <begin position="139"/>
        <end position="269"/>
    </location>
</feature>
<dbReference type="GO" id="GO:0044715">
    <property type="term" value="F:8-oxo-dGDP phosphatase activity"/>
    <property type="evidence" value="ECO:0007669"/>
    <property type="project" value="TreeGrafter"/>
</dbReference>
<dbReference type="SUPFAM" id="SSF111331">
    <property type="entry name" value="NAD kinase/diacylglycerol kinase-like"/>
    <property type="match status" value="1"/>
</dbReference>
<evidence type="ECO:0000256" key="4">
    <source>
        <dbReference type="ARBA" id="ARBA00022705"/>
    </source>
</evidence>
<feature type="domain" description="Nudix hydrolase" evidence="13">
    <location>
        <begin position="4"/>
        <end position="131"/>
    </location>
</feature>
<dbReference type="InterPro" id="IPR020476">
    <property type="entry name" value="Nudix_hydrolase"/>
</dbReference>
<keyword evidence="15" id="KW-1185">Reference proteome</keyword>
<keyword evidence="8" id="KW-0460">Magnesium</keyword>
<comment type="similarity">
    <text evidence="2">Belongs to the Nudix hydrolase family.</text>
</comment>
<dbReference type="GO" id="GO:0035539">
    <property type="term" value="F:8-oxo-7,8-dihydrodeoxyguanosine triphosphate pyrophosphatase activity"/>
    <property type="evidence" value="ECO:0007669"/>
    <property type="project" value="UniProtKB-EC"/>
</dbReference>
<dbReference type="InterPro" id="IPR047127">
    <property type="entry name" value="MutT-like"/>
</dbReference>
<dbReference type="InterPro" id="IPR017438">
    <property type="entry name" value="ATP-NAD_kinase_N"/>
</dbReference>
<evidence type="ECO:0000313" key="14">
    <source>
        <dbReference type="EMBL" id="SJN38110.1"/>
    </source>
</evidence>
<dbReference type="InterPro" id="IPR020084">
    <property type="entry name" value="NUDIX_hydrolase_CS"/>
</dbReference>
<dbReference type="Pfam" id="PF00781">
    <property type="entry name" value="DAGK_cat"/>
    <property type="match status" value="1"/>
</dbReference>
<dbReference type="PANTHER" id="PTHR47707">
    <property type="entry name" value="8-OXO-DGTP DIPHOSPHATASE"/>
    <property type="match status" value="1"/>
</dbReference>
<keyword evidence="7 14" id="KW-0378">Hydrolase</keyword>
<evidence type="ECO:0000256" key="11">
    <source>
        <dbReference type="ARBA" id="ARBA00038905"/>
    </source>
</evidence>
<dbReference type="AlphaFoldDB" id="A0A1R4K192"/>
<dbReference type="SUPFAM" id="SSF55811">
    <property type="entry name" value="Nudix"/>
    <property type="match status" value="1"/>
</dbReference>
<dbReference type="GO" id="GO:0016301">
    <property type="term" value="F:kinase activity"/>
    <property type="evidence" value="ECO:0007669"/>
    <property type="project" value="InterPro"/>
</dbReference>
<dbReference type="InterPro" id="IPR016064">
    <property type="entry name" value="NAD/diacylglycerol_kinase_sf"/>
</dbReference>
<evidence type="ECO:0000256" key="3">
    <source>
        <dbReference type="ARBA" id="ARBA00022457"/>
    </source>
</evidence>
<dbReference type="GO" id="GO:0044716">
    <property type="term" value="F:8-oxo-GDP phosphatase activity"/>
    <property type="evidence" value="ECO:0007669"/>
    <property type="project" value="TreeGrafter"/>
</dbReference>
<dbReference type="PROSITE" id="PS50146">
    <property type="entry name" value="DAGK"/>
    <property type="match status" value="1"/>
</dbReference>
<keyword evidence="5" id="KW-0479">Metal-binding</keyword>
<dbReference type="GO" id="GO:0006281">
    <property type="term" value="P:DNA repair"/>
    <property type="evidence" value="ECO:0007669"/>
    <property type="project" value="UniProtKB-KW"/>
</dbReference>
<comment type="catalytic activity">
    <reaction evidence="10">
        <text>8-oxo-dGTP + H2O = 8-oxo-dGMP + diphosphate + H(+)</text>
        <dbReference type="Rhea" id="RHEA:31575"/>
        <dbReference type="ChEBI" id="CHEBI:15377"/>
        <dbReference type="ChEBI" id="CHEBI:15378"/>
        <dbReference type="ChEBI" id="CHEBI:33019"/>
        <dbReference type="ChEBI" id="CHEBI:63224"/>
        <dbReference type="ChEBI" id="CHEBI:77896"/>
        <dbReference type="EC" id="3.6.1.55"/>
    </reaction>
</comment>
<evidence type="ECO:0000256" key="7">
    <source>
        <dbReference type="ARBA" id="ARBA00022801"/>
    </source>
</evidence>
<keyword evidence="3" id="KW-0515">Mutator protein</keyword>
<dbReference type="STRING" id="1255658.FM114_10820"/>
<dbReference type="InterPro" id="IPR015797">
    <property type="entry name" value="NUDIX_hydrolase-like_dom_sf"/>
</dbReference>
<dbReference type="EMBL" id="FUKQ01000040">
    <property type="protein sequence ID" value="SJN38110.1"/>
    <property type="molecule type" value="Genomic_DNA"/>
</dbReference>
<accession>A0A1R4K192</accession>
<dbReference type="GO" id="GO:0046872">
    <property type="term" value="F:metal ion binding"/>
    <property type="evidence" value="ECO:0007669"/>
    <property type="project" value="UniProtKB-KW"/>
</dbReference>
<dbReference type="CDD" id="cd03425">
    <property type="entry name" value="NUDIX_MutT_NudA_like"/>
    <property type="match status" value="1"/>
</dbReference>
<dbReference type="EC" id="3.6.1.55" evidence="11"/>
<evidence type="ECO:0000256" key="10">
    <source>
        <dbReference type="ARBA" id="ARBA00035861"/>
    </source>
</evidence>
<organism evidence="14 15">
    <name type="scientific">Luteococcus japonicus LSP_Lj1</name>
    <dbReference type="NCBI Taxonomy" id="1255658"/>
    <lineage>
        <taxon>Bacteria</taxon>
        <taxon>Bacillati</taxon>
        <taxon>Actinomycetota</taxon>
        <taxon>Actinomycetes</taxon>
        <taxon>Propionibacteriales</taxon>
        <taxon>Propionibacteriaceae</taxon>
        <taxon>Luteococcus</taxon>
    </lineage>
</organism>
<evidence type="ECO:0000256" key="8">
    <source>
        <dbReference type="ARBA" id="ARBA00022842"/>
    </source>
</evidence>
<evidence type="ECO:0000256" key="9">
    <source>
        <dbReference type="ARBA" id="ARBA00023204"/>
    </source>
</evidence>
<keyword evidence="6" id="KW-0227">DNA damage</keyword>
<sequence>MTAARRLVVAAVIEHEGRILAAQRATPTELAGLWEFPGGKVEAGESAREALVREIREELGCEVRVGAEVLHPDGLWPINERLGMRVFHVGCADALPAVGSEHRAVRWCLPDELPGLDWLPADIAVAARLAEPAGHANSGIPRSPVAILNPVAKGYPRAVELLSAGAARRGWPMPVVLETSRQDFGGGQAESALSMGADLVIVGGGDGTVRAVAERLRGTGVEMAIIPLGTANIFARNLGLSPRRLEAAVEVAMDASGRPLDLGVARFRTAAVPTQASRDHLFLVLAGLGHDAETVLATRPDLKRRLGWAAYFESGVRHLVRPPVRMMIAVDGRPAHARAVWSFLVGNAGRIPLGIEIFPEARLDDGLLRTMEARVTHLWQWIPVAWAGLRRRADSPVLVHGVARRLVIEPEEPTALQLDGDVFGPVVHLEIDVDPRALMVRCPESLRKDI</sequence>
<dbReference type="InterPro" id="IPR000086">
    <property type="entry name" value="NUDIX_hydrolase_dom"/>
</dbReference>
<dbReference type="InterPro" id="IPR001206">
    <property type="entry name" value="Diacylglycerol_kinase_cat_dom"/>
</dbReference>
<evidence type="ECO:0000256" key="2">
    <source>
        <dbReference type="ARBA" id="ARBA00005582"/>
    </source>
</evidence>
<proteinExistence type="inferred from homology"/>
<gene>
    <name evidence="14" type="ORF">FM114_10820</name>
</gene>
<evidence type="ECO:0000256" key="1">
    <source>
        <dbReference type="ARBA" id="ARBA00001946"/>
    </source>
</evidence>
<keyword evidence="4" id="KW-0235">DNA replication</keyword>
<dbReference type="RefSeq" id="WP_094765169.1">
    <property type="nucleotide sequence ID" value="NZ_FUKQ01000040.1"/>
</dbReference>
<evidence type="ECO:0000256" key="5">
    <source>
        <dbReference type="ARBA" id="ARBA00022723"/>
    </source>
</evidence>
<keyword evidence="9" id="KW-0234">DNA repair</keyword>
<name>A0A1R4K192_9ACTN</name>
<evidence type="ECO:0000259" key="13">
    <source>
        <dbReference type="PROSITE" id="PS51462"/>
    </source>
</evidence>
<evidence type="ECO:0000259" key="12">
    <source>
        <dbReference type="PROSITE" id="PS50146"/>
    </source>
</evidence>
<dbReference type="PRINTS" id="PR00502">
    <property type="entry name" value="NUDIXFAMILY"/>
</dbReference>
<evidence type="ECO:0000256" key="6">
    <source>
        <dbReference type="ARBA" id="ARBA00022763"/>
    </source>
</evidence>
<dbReference type="Gene3D" id="3.90.79.10">
    <property type="entry name" value="Nucleoside Triphosphate Pyrophosphohydrolase"/>
    <property type="match status" value="1"/>
</dbReference>
<evidence type="ECO:0000313" key="15">
    <source>
        <dbReference type="Proteomes" id="UP000188342"/>
    </source>
</evidence>
<dbReference type="InterPro" id="IPR045540">
    <property type="entry name" value="YegS/DAGK_C"/>
</dbReference>
<dbReference type="GO" id="GO:0008413">
    <property type="term" value="F:8-oxo-7,8-dihydroguanosine triphosphate pyrophosphatase activity"/>
    <property type="evidence" value="ECO:0007669"/>
    <property type="project" value="TreeGrafter"/>
</dbReference>
<protein>
    <recommendedName>
        <fullName evidence="11">8-oxo-dGTP diphosphatase</fullName>
        <ecNumber evidence="11">3.6.1.55</ecNumber>
    </recommendedName>
</protein>
<dbReference type="Pfam" id="PF19279">
    <property type="entry name" value="YegS_C"/>
    <property type="match status" value="1"/>
</dbReference>
<dbReference type="Proteomes" id="UP000188342">
    <property type="component" value="Unassembled WGS sequence"/>
</dbReference>
<dbReference type="GO" id="GO:0006260">
    <property type="term" value="P:DNA replication"/>
    <property type="evidence" value="ECO:0007669"/>
    <property type="project" value="UniProtKB-KW"/>
</dbReference>
<dbReference type="PROSITE" id="PS51462">
    <property type="entry name" value="NUDIX"/>
    <property type="match status" value="1"/>
</dbReference>
<dbReference type="PANTHER" id="PTHR47707:SF1">
    <property type="entry name" value="NUDIX HYDROLASE FAMILY PROTEIN"/>
    <property type="match status" value="1"/>
</dbReference>
<dbReference type="Gene3D" id="2.60.200.40">
    <property type="match status" value="1"/>
</dbReference>
<dbReference type="Pfam" id="PF00293">
    <property type="entry name" value="NUDIX"/>
    <property type="match status" value="1"/>
</dbReference>
<dbReference type="PROSITE" id="PS00893">
    <property type="entry name" value="NUDIX_BOX"/>
    <property type="match status" value="1"/>
</dbReference>
<reference evidence="14 15" key="1">
    <citation type="submission" date="2017-02" db="EMBL/GenBank/DDBJ databases">
        <authorList>
            <person name="Peterson S.W."/>
        </authorList>
    </citation>
    <scope>NUCLEOTIDE SEQUENCE [LARGE SCALE GENOMIC DNA]</scope>
    <source>
        <strain evidence="14 15">LSP_Lj1</strain>
    </source>
</reference>
<comment type="cofactor">
    <cofactor evidence="1">
        <name>Mg(2+)</name>
        <dbReference type="ChEBI" id="CHEBI:18420"/>
    </cofactor>
</comment>